<evidence type="ECO:0000256" key="1">
    <source>
        <dbReference type="ARBA" id="ARBA00012513"/>
    </source>
</evidence>
<dbReference type="GO" id="GO:0004674">
    <property type="term" value="F:protein serine/threonine kinase activity"/>
    <property type="evidence" value="ECO:0007669"/>
    <property type="project" value="UniProtKB-KW"/>
</dbReference>
<comment type="caution">
    <text evidence="11">The sequence shown here is derived from an EMBL/GenBank/DDBJ whole genome shotgun (WGS) entry which is preliminary data.</text>
</comment>
<dbReference type="PROSITE" id="PS50011">
    <property type="entry name" value="PROTEIN_KINASE_DOM"/>
    <property type="match status" value="1"/>
</dbReference>
<evidence type="ECO:0000313" key="12">
    <source>
        <dbReference type="Proteomes" id="UP000265566"/>
    </source>
</evidence>
<dbReference type="InterPro" id="IPR011009">
    <property type="entry name" value="Kinase-like_dom_sf"/>
</dbReference>
<comment type="catalytic activity">
    <reaction evidence="8">
        <text>L-seryl-[protein] + ATP = O-phospho-L-seryl-[protein] + ADP + H(+)</text>
        <dbReference type="Rhea" id="RHEA:17989"/>
        <dbReference type="Rhea" id="RHEA-COMP:9863"/>
        <dbReference type="Rhea" id="RHEA-COMP:11604"/>
        <dbReference type="ChEBI" id="CHEBI:15378"/>
        <dbReference type="ChEBI" id="CHEBI:29999"/>
        <dbReference type="ChEBI" id="CHEBI:30616"/>
        <dbReference type="ChEBI" id="CHEBI:83421"/>
        <dbReference type="ChEBI" id="CHEBI:456216"/>
        <dbReference type="EC" id="2.7.11.1"/>
    </reaction>
</comment>
<gene>
    <name evidence="11" type="ORF">MtrunA17_Chr8g0357861</name>
</gene>
<evidence type="ECO:0000256" key="6">
    <source>
        <dbReference type="ARBA" id="ARBA00022840"/>
    </source>
</evidence>
<dbReference type="PANTHER" id="PTHR27002">
    <property type="entry name" value="RECEPTOR-LIKE SERINE/THREONINE-PROTEIN KINASE SD1-8"/>
    <property type="match status" value="1"/>
</dbReference>
<keyword evidence="9" id="KW-0812">Transmembrane</keyword>
<dbReference type="Gramene" id="rna46913">
    <property type="protein sequence ID" value="RHN40719.1"/>
    <property type="gene ID" value="gene46913"/>
</dbReference>
<proteinExistence type="predicted"/>
<dbReference type="AlphaFoldDB" id="A0A396GHQ7"/>
<evidence type="ECO:0000256" key="9">
    <source>
        <dbReference type="SAM" id="Phobius"/>
    </source>
</evidence>
<accession>A0A396GHQ7</accession>
<dbReference type="PANTHER" id="PTHR27002:SF634">
    <property type="entry name" value="SERINE_THREONINE KINASE FAMILY PROTEIN"/>
    <property type="match status" value="1"/>
</dbReference>
<dbReference type="Proteomes" id="UP000265566">
    <property type="component" value="Chromosome 8"/>
</dbReference>
<dbReference type="GO" id="GO:0005524">
    <property type="term" value="F:ATP binding"/>
    <property type="evidence" value="ECO:0007669"/>
    <property type="project" value="UniProtKB-KW"/>
</dbReference>
<dbReference type="SUPFAM" id="SSF56112">
    <property type="entry name" value="Protein kinase-like (PK-like)"/>
    <property type="match status" value="1"/>
</dbReference>
<dbReference type="EMBL" id="PSQE01000008">
    <property type="protein sequence ID" value="RHN40719.1"/>
    <property type="molecule type" value="Genomic_DNA"/>
</dbReference>
<keyword evidence="6" id="KW-0067">ATP-binding</keyword>
<protein>
    <recommendedName>
        <fullName evidence="1">non-specific serine/threonine protein kinase</fullName>
        <ecNumber evidence="1">2.7.11.1</ecNumber>
    </recommendedName>
</protein>
<organism evidence="11 12">
    <name type="scientific">Medicago truncatula</name>
    <name type="common">Barrel medic</name>
    <name type="synonym">Medicago tribuloides</name>
    <dbReference type="NCBI Taxonomy" id="3880"/>
    <lineage>
        <taxon>Eukaryota</taxon>
        <taxon>Viridiplantae</taxon>
        <taxon>Streptophyta</taxon>
        <taxon>Embryophyta</taxon>
        <taxon>Tracheophyta</taxon>
        <taxon>Spermatophyta</taxon>
        <taxon>Magnoliopsida</taxon>
        <taxon>eudicotyledons</taxon>
        <taxon>Gunneridae</taxon>
        <taxon>Pentapetalae</taxon>
        <taxon>rosids</taxon>
        <taxon>fabids</taxon>
        <taxon>Fabales</taxon>
        <taxon>Fabaceae</taxon>
        <taxon>Papilionoideae</taxon>
        <taxon>50 kb inversion clade</taxon>
        <taxon>NPAAA clade</taxon>
        <taxon>Hologalegina</taxon>
        <taxon>IRL clade</taxon>
        <taxon>Trifolieae</taxon>
        <taxon>Medicago</taxon>
    </lineage>
</organism>
<reference evidence="12" key="1">
    <citation type="journal article" date="2018" name="Nat. Plants">
        <title>Whole-genome landscape of Medicago truncatula symbiotic genes.</title>
        <authorList>
            <person name="Pecrix Y."/>
            <person name="Staton S.E."/>
            <person name="Sallet E."/>
            <person name="Lelandais-Briere C."/>
            <person name="Moreau S."/>
            <person name="Carrere S."/>
            <person name="Blein T."/>
            <person name="Jardinaud M.F."/>
            <person name="Latrasse D."/>
            <person name="Zouine M."/>
            <person name="Zahm M."/>
            <person name="Kreplak J."/>
            <person name="Mayjonade B."/>
            <person name="Satge C."/>
            <person name="Perez M."/>
            <person name="Cauet S."/>
            <person name="Marande W."/>
            <person name="Chantry-Darmon C."/>
            <person name="Lopez-Roques C."/>
            <person name="Bouchez O."/>
            <person name="Berard A."/>
            <person name="Debelle F."/>
            <person name="Munos S."/>
            <person name="Bendahmane A."/>
            <person name="Berges H."/>
            <person name="Niebel A."/>
            <person name="Buitink J."/>
            <person name="Frugier F."/>
            <person name="Benhamed M."/>
            <person name="Crespi M."/>
            <person name="Gouzy J."/>
            <person name="Gamas P."/>
        </authorList>
    </citation>
    <scope>NUCLEOTIDE SEQUENCE [LARGE SCALE GENOMIC DNA]</scope>
    <source>
        <strain evidence="12">cv. Jemalong A17</strain>
    </source>
</reference>
<evidence type="ECO:0000259" key="10">
    <source>
        <dbReference type="PROSITE" id="PS50011"/>
    </source>
</evidence>
<keyword evidence="2" id="KW-0723">Serine/threonine-protein kinase</keyword>
<keyword evidence="5" id="KW-0418">Kinase</keyword>
<evidence type="ECO:0000256" key="8">
    <source>
        <dbReference type="ARBA" id="ARBA00048679"/>
    </source>
</evidence>
<evidence type="ECO:0000256" key="2">
    <source>
        <dbReference type="ARBA" id="ARBA00022527"/>
    </source>
</evidence>
<feature type="domain" description="Protein kinase" evidence="10">
    <location>
        <begin position="1"/>
        <end position="105"/>
    </location>
</feature>
<evidence type="ECO:0000256" key="4">
    <source>
        <dbReference type="ARBA" id="ARBA00022741"/>
    </source>
</evidence>
<name>A0A396GHQ7_MEDTR</name>
<dbReference type="InterPro" id="IPR000719">
    <property type="entry name" value="Prot_kinase_dom"/>
</dbReference>
<sequence length="105" mass="12282">MLKHISHGIEFLFLFFSDWLDSTRRKLLDWNNRFSIIEGIAQVVLYLHNYSRLRIIHRGLKPSNILLDENMNPKISDFGVGMTCIFFSTQLIVVLMANVPIVFIK</sequence>
<comment type="catalytic activity">
    <reaction evidence="7">
        <text>L-threonyl-[protein] + ATP = O-phospho-L-threonyl-[protein] + ADP + H(+)</text>
        <dbReference type="Rhea" id="RHEA:46608"/>
        <dbReference type="Rhea" id="RHEA-COMP:11060"/>
        <dbReference type="Rhea" id="RHEA-COMP:11605"/>
        <dbReference type="ChEBI" id="CHEBI:15378"/>
        <dbReference type="ChEBI" id="CHEBI:30013"/>
        <dbReference type="ChEBI" id="CHEBI:30616"/>
        <dbReference type="ChEBI" id="CHEBI:61977"/>
        <dbReference type="ChEBI" id="CHEBI:456216"/>
        <dbReference type="EC" id="2.7.11.1"/>
    </reaction>
</comment>
<evidence type="ECO:0000256" key="7">
    <source>
        <dbReference type="ARBA" id="ARBA00047899"/>
    </source>
</evidence>
<keyword evidence="3 11" id="KW-0808">Transferase</keyword>
<dbReference type="Gene3D" id="1.10.510.10">
    <property type="entry name" value="Transferase(Phosphotransferase) domain 1"/>
    <property type="match status" value="1"/>
</dbReference>
<keyword evidence="9" id="KW-0472">Membrane</keyword>
<dbReference type="FunFam" id="1.10.510.10:FF:001023">
    <property type="entry name" value="Os07g0541700 protein"/>
    <property type="match status" value="1"/>
</dbReference>
<keyword evidence="9" id="KW-1133">Transmembrane helix</keyword>
<evidence type="ECO:0000256" key="5">
    <source>
        <dbReference type="ARBA" id="ARBA00022777"/>
    </source>
</evidence>
<evidence type="ECO:0000313" key="11">
    <source>
        <dbReference type="EMBL" id="RHN40719.1"/>
    </source>
</evidence>
<keyword evidence="4" id="KW-0547">Nucleotide-binding</keyword>
<dbReference type="EC" id="2.7.11.1" evidence="1"/>
<feature type="transmembrane region" description="Helical" evidence="9">
    <location>
        <begin position="78"/>
        <end position="104"/>
    </location>
</feature>
<dbReference type="Pfam" id="PF00069">
    <property type="entry name" value="Pkinase"/>
    <property type="match status" value="1"/>
</dbReference>
<evidence type="ECO:0000256" key="3">
    <source>
        <dbReference type="ARBA" id="ARBA00022679"/>
    </source>
</evidence>